<keyword evidence="3 4" id="KW-0720">Serine protease</keyword>
<dbReference type="PANTHER" id="PTHR42884:SF14">
    <property type="entry name" value="NEUROENDOCRINE CONVERTASE 1"/>
    <property type="match status" value="1"/>
</dbReference>
<dbReference type="Gene3D" id="3.40.50.200">
    <property type="entry name" value="Peptidase S8/S53 domain"/>
    <property type="match status" value="1"/>
</dbReference>
<dbReference type="KEGG" id="nur:ATY38_07745"/>
<dbReference type="PRINTS" id="PR00723">
    <property type="entry name" value="SUBTILISIN"/>
</dbReference>
<dbReference type="AlphaFoldDB" id="A0A1H2GPN8"/>
<keyword evidence="2 4" id="KW-0378">Hydrolase</keyword>
<protein>
    <submittedName>
        <fullName evidence="6">Subtilase family protein</fullName>
    </submittedName>
</protein>
<dbReference type="Proteomes" id="UP000182882">
    <property type="component" value="Unassembled WGS sequence"/>
</dbReference>
<evidence type="ECO:0000256" key="1">
    <source>
        <dbReference type="ARBA" id="ARBA00022670"/>
    </source>
</evidence>
<evidence type="ECO:0000256" key="3">
    <source>
        <dbReference type="ARBA" id="ARBA00022825"/>
    </source>
</evidence>
<dbReference type="InterPro" id="IPR002035">
    <property type="entry name" value="VWF_A"/>
</dbReference>
<dbReference type="GO" id="GO:0004252">
    <property type="term" value="F:serine-type endopeptidase activity"/>
    <property type="evidence" value="ECO:0007669"/>
    <property type="project" value="UniProtKB-UniRule"/>
</dbReference>
<dbReference type="Gene3D" id="3.40.50.410">
    <property type="entry name" value="von Willebrand factor, type A domain"/>
    <property type="match status" value="1"/>
</dbReference>
<sequence>MSSTNSLTVRVFDEVRAHCLNANVEVNGQKIEPSPKSGHYEAKGLKLGTVRVRVFAEGLQEEIRDIDIVRGRNDAVVILGRVGQLFYRRSGARVPFDPPNELVGVTLRKASRDQADAVSKIGAKLNSAVKGFEMLAPRMMRIQSEKGRTAAVVRELRGRKEVLAAGPVAYDTPQSMAYFTGSVIVQLAPSEEGSAEELAKTHGMSVQRKLTLKGFFVMTMEEPDLETLLSACEALSQTSGVLSAEPELAYSLDYDAVTPTDELVDEQWHLTLSRLPQAWQNLRDANPPGTILGSAADRSFGSAEVIVAVVDSGVQSVTDAAGNVTSDHPEFQGSVSNGQSKVVTFFNFADMESNNDSPDGDHGIQCAGVAVATALNASPVAGEEEGVAGGAPNCRLVAIQAPVGGPETVFSDMYLWTSGRPHASTDPDWPPALARGADVITNSHGGLNPAVFPVSALMTATFEDITDNALGGVGTVLCFSAGNADMEFAALRPWANHPRTIGVAASTETDVKASYSNFGDGIDLCAPSSDAAVGLREITTTALPGGGNIAGHTGGGMDYTDGFGGTSSATPFTAGIAALVRSMDPSLTWEEVRTILQRTAVKIDFNNTDPDGEWRDTDGDGAADYSNWYGFGRVDAEKAVCVARTVIELLTPTVAFIDVPEGEPTLRAVSFRVQSTRNHTFRVTSGPTTTVGPANSFVLHSVDSASHIGRFDCVATTARIWLRYTATVANDIASGSVDVSCDETGETWTIPISANVIERPRAALVLSMDSSGSMDDPAGDGRLKINVLRDSAVVVASLAQEDTGLGAVSWDTDADIAGAMAIQDAGIEVFGAGRIALQSHISGHVTDPGGWTAIGDGVLAAQDLLDAAPASYAVKAMVVLTDGRETESLYLSELPAGSIDGQVFAIGLGTVENIQPAALATLTGDREGYLLMTGAMTSDDYFLLAKYYQQILAGVSNLEIVVDPDGWLQPGEKVRIPIHVNETEWQVDAVLHTPEPGIVRYWLETPDGQVITPPMLAGEPVSRYVVDRQLAFYRLSLPVSAVGEQNSSRPWHAVIELDEKGWGRYVEKLKRGTAATQAGDGNLTAEQIRSLAHGLRYSFVAQARSVLRMAPSVLQSSLIPGSNVRIGAIITEYGMPPSRGANVVVEVTPPSGARFDLHLTEQADGEFVASMVAALPGAYRLRFLAKGRNARGSAWTREALRSAVVWRKGDDPLPGPSTLDALCGLLKCFEKSGGLDFDTMKKMSIDTTALRRCLCTPKRKEGLHALPLKRP</sequence>
<evidence type="ECO:0000256" key="4">
    <source>
        <dbReference type="PROSITE-ProRule" id="PRU01240"/>
    </source>
</evidence>
<evidence type="ECO:0000313" key="6">
    <source>
        <dbReference type="EMBL" id="SDU21318.1"/>
    </source>
</evidence>
<evidence type="ECO:0000313" key="7">
    <source>
        <dbReference type="Proteomes" id="UP000182882"/>
    </source>
</evidence>
<feature type="active site" description="Charge relay system" evidence="4">
    <location>
        <position position="567"/>
    </location>
</feature>
<dbReference type="InterPro" id="IPR023828">
    <property type="entry name" value="Peptidase_S8_Ser-AS"/>
</dbReference>
<evidence type="ECO:0000256" key="2">
    <source>
        <dbReference type="ARBA" id="ARBA00022801"/>
    </source>
</evidence>
<dbReference type="Pfam" id="PF00082">
    <property type="entry name" value="Peptidase_S8"/>
    <property type="match status" value="1"/>
</dbReference>
<dbReference type="InterPro" id="IPR015500">
    <property type="entry name" value="Peptidase_S8_subtilisin-rel"/>
</dbReference>
<feature type="active site" description="Charge relay system" evidence="4">
    <location>
        <position position="362"/>
    </location>
</feature>
<accession>A0A1H2GPN8</accession>
<dbReference type="InterPro" id="IPR017868">
    <property type="entry name" value="Filamin/ABP280_repeat-like"/>
</dbReference>
<feature type="active site" description="Charge relay system" evidence="4">
    <location>
        <position position="311"/>
    </location>
</feature>
<dbReference type="RefSeq" id="WP_062558802.1">
    <property type="nucleotide sequence ID" value="NZ_CP013341.1"/>
</dbReference>
<dbReference type="PROSITE" id="PS51892">
    <property type="entry name" value="SUBTILASE"/>
    <property type="match status" value="1"/>
</dbReference>
<dbReference type="PROSITE" id="PS00138">
    <property type="entry name" value="SUBTILASE_SER"/>
    <property type="match status" value="1"/>
</dbReference>
<dbReference type="InterPro" id="IPR000209">
    <property type="entry name" value="Peptidase_S8/S53_dom"/>
</dbReference>
<dbReference type="EMBL" id="FNLN01000035">
    <property type="protein sequence ID" value="SDU21318.1"/>
    <property type="molecule type" value="Genomic_DNA"/>
</dbReference>
<dbReference type="InterPro" id="IPR036852">
    <property type="entry name" value="Peptidase_S8/S53_dom_sf"/>
</dbReference>
<dbReference type="GO" id="GO:0016020">
    <property type="term" value="C:membrane"/>
    <property type="evidence" value="ECO:0007669"/>
    <property type="project" value="TreeGrafter"/>
</dbReference>
<dbReference type="PROSITE" id="PS50194">
    <property type="entry name" value="FILAMIN_REPEAT"/>
    <property type="match status" value="1"/>
</dbReference>
<dbReference type="PANTHER" id="PTHR42884">
    <property type="entry name" value="PROPROTEIN CONVERTASE SUBTILISIN/KEXIN-RELATED"/>
    <property type="match status" value="1"/>
</dbReference>
<feature type="domain" description="VWFA" evidence="5">
    <location>
        <begin position="763"/>
        <end position="951"/>
    </location>
</feature>
<name>A0A1H2GPN8_9PROT</name>
<reference evidence="7" key="1">
    <citation type="submission" date="2016-10" db="EMBL/GenBank/DDBJ databases">
        <authorList>
            <person name="Varghese N."/>
            <person name="Submissions S."/>
        </authorList>
    </citation>
    <scope>NUCLEOTIDE SEQUENCE [LARGE SCALE GENOMIC DNA]</scope>
    <source>
        <strain evidence="7">Nm10</strain>
    </source>
</reference>
<dbReference type="SUPFAM" id="SSF52743">
    <property type="entry name" value="Subtilisin-like"/>
    <property type="match status" value="1"/>
</dbReference>
<evidence type="ECO:0000259" key="5">
    <source>
        <dbReference type="PROSITE" id="PS50234"/>
    </source>
</evidence>
<dbReference type="InterPro" id="IPR036465">
    <property type="entry name" value="vWFA_dom_sf"/>
</dbReference>
<comment type="similarity">
    <text evidence="4">Belongs to the peptidase S8 family.</text>
</comment>
<proteinExistence type="inferred from homology"/>
<keyword evidence="7" id="KW-1185">Reference proteome</keyword>
<dbReference type="CDD" id="cd00198">
    <property type="entry name" value="vWFA"/>
    <property type="match status" value="1"/>
</dbReference>
<dbReference type="GO" id="GO:0016485">
    <property type="term" value="P:protein processing"/>
    <property type="evidence" value="ECO:0007669"/>
    <property type="project" value="TreeGrafter"/>
</dbReference>
<keyword evidence="1 4" id="KW-0645">Protease</keyword>
<dbReference type="PROSITE" id="PS50234">
    <property type="entry name" value="VWFA"/>
    <property type="match status" value="1"/>
</dbReference>
<gene>
    <name evidence="6" type="ORF">SAMN05216406_1352</name>
</gene>
<dbReference type="SUPFAM" id="SSF53300">
    <property type="entry name" value="vWA-like"/>
    <property type="match status" value="1"/>
</dbReference>
<dbReference type="CDD" id="cd00037">
    <property type="entry name" value="CLECT"/>
    <property type="match status" value="1"/>
</dbReference>
<organism evidence="6 7">
    <name type="scientific">Nitrosomonas ureae</name>
    <dbReference type="NCBI Taxonomy" id="44577"/>
    <lineage>
        <taxon>Bacteria</taxon>
        <taxon>Pseudomonadati</taxon>
        <taxon>Pseudomonadota</taxon>
        <taxon>Betaproteobacteria</taxon>
        <taxon>Nitrosomonadales</taxon>
        <taxon>Nitrosomonadaceae</taxon>
        <taxon>Nitrosomonas</taxon>
    </lineage>
</organism>